<dbReference type="PANTHER" id="PTHR30404">
    <property type="entry name" value="N-ACETYLMURAMOYL-L-ALANINE AMIDASE"/>
    <property type="match status" value="1"/>
</dbReference>
<evidence type="ECO:0000259" key="5">
    <source>
        <dbReference type="SMART" id="SM00646"/>
    </source>
</evidence>
<feature type="domain" description="MurNAc-LAA" evidence="5">
    <location>
        <begin position="86"/>
        <end position="201"/>
    </location>
</feature>
<keyword evidence="4" id="KW-0732">Signal</keyword>
<evidence type="ECO:0000256" key="3">
    <source>
        <dbReference type="ARBA" id="ARBA00022801"/>
    </source>
</evidence>
<dbReference type="InterPro" id="IPR050695">
    <property type="entry name" value="N-acetylmuramoyl_amidase_3"/>
</dbReference>
<dbReference type="AlphaFoldDB" id="A0A858RCJ0"/>
<evidence type="ECO:0000256" key="4">
    <source>
        <dbReference type="SAM" id="SignalP"/>
    </source>
</evidence>
<dbReference type="Proteomes" id="UP000501812">
    <property type="component" value="Chromosome"/>
</dbReference>
<comment type="catalytic activity">
    <reaction evidence="1">
        <text>Hydrolyzes the link between N-acetylmuramoyl residues and L-amino acid residues in certain cell-wall glycopeptides.</text>
        <dbReference type="EC" id="3.5.1.28"/>
    </reaction>
</comment>
<dbReference type="GO" id="GO:0030288">
    <property type="term" value="C:outer membrane-bounded periplasmic space"/>
    <property type="evidence" value="ECO:0007669"/>
    <property type="project" value="TreeGrafter"/>
</dbReference>
<dbReference type="SMART" id="SM00646">
    <property type="entry name" value="Ami_3"/>
    <property type="match status" value="1"/>
</dbReference>
<dbReference type="Gene3D" id="3.40.630.40">
    <property type="entry name" value="Zn-dependent exopeptidases"/>
    <property type="match status" value="1"/>
</dbReference>
<gene>
    <name evidence="6" type="ORF">HHL09_00920</name>
</gene>
<accession>A0A858RCJ0</accession>
<dbReference type="Pfam" id="PF01520">
    <property type="entry name" value="Amidase_3"/>
    <property type="match status" value="1"/>
</dbReference>
<protein>
    <recommendedName>
        <fullName evidence="2">N-acetylmuramoyl-L-alanine amidase</fullName>
        <ecNumber evidence="2">3.5.1.28</ecNumber>
    </recommendedName>
</protein>
<dbReference type="RefSeq" id="WP_169452626.1">
    <property type="nucleotide sequence ID" value="NZ_CP051774.1"/>
</dbReference>
<dbReference type="EC" id="3.5.1.28" evidence="2"/>
<evidence type="ECO:0000256" key="1">
    <source>
        <dbReference type="ARBA" id="ARBA00001561"/>
    </source>
</evidence>
<sequence>MKTMLNPLLARAAAALLALAAPAFAGTILIDPGHGGKDPGGSAEQLKESEWAISFAKALETELKAQGHIVILTRTEDQFLPLKDREALVHQAKADVVLGIHLSSSKNSSDHGIRIYRCPRAELADLSPKENELAEQIGKAFSAELSAKPVVSNGHLGRAFLGNKGALLLELGYLSNSDDLKNIRSPEYQRELIKALSGAVTGVLAQ</sequence>
<dbReference type="EMBL" id="CP051774">
    <property type="protein sequence ID" value="QJE94405.1"/>
    <property type="molecule type" value="Genomic_DNA"/>
</dbReference>
<dbReference type="CDD" id="cd02696">
    <property type="entry name" value="MurNAc-LAA"/>
    <property type="match status" value="1"/>
</dbReference>
<reference evidence="6 7" key="1">
    <citation type="submission" date="2020-04" db="EMBL/GenBank/DDBJ databases">
        <title>Luteolibacter sp. G-1-1-1 isolated from soil.</title>
        <authorList>
            <person name="Dahal R.H."/>
        </authorList>
    </citation>
    <scope>NUCLEOTIDE SEQUENCE [LARGE SCALE GENOMIC DNA]</scope>
    <source>
        <strain evidence="6 7">G-1-1-1</strain>
    </source>
</reference>
<keyword evidence="7" id="KW-1185">Reference proteome</keyword>
<evidence type="ECO:0000256" key="2">
    <source>
        <dbReference type="ARBA" id="ARBA00011901"/>
    </source>
</evidence>
<dbReference type="GO" id="GO:0008745">
    <property type="term" value="F:N-acetylmuramoyl-L-alanine amidase activity"/>
    <property type="evidence" value="ECO:0007669"/>
    <property type="project" value="UniProtKB-EC"/>
</dbReference>
<feature type="chain" id="PRO_5032875626" description="N-acetylmuramoyl-L-alanine amidase" evidence="4">
    <location>
        <begin position="26"/>
        <end position="206"/>
    </location>
</feature>
<feature type="signal peptide" evidence="4">
    <location>
        <begin position="1"/>
        <end position="25"/>
    </location>
</feature>
<name>A0A858RCJ0_9BACT</name>
<keyword evidence="3" id="KW-0378">Hydrolase</keyword>
<dbReference type="SUPFAM" id="SSF53187">
    <property type="entry name" value="Zn-dependent exopeptidases"/>
    <property type="match status" value="1"/>
</dbReference>
<dbReference type="InterPro" id="IPR002508">
    <property type="entry name" value="MurNAc-LAA_cat"/>
</dbReference>
<proteinExistence type="predicted"/>
<dbReference type="KEGG" id="luo:HHL09_00920"/>
<dbReference type="PANTHER" id="PTHR30404:SF0">
    <property type="entry name" value="N-ACETYLMURAMOYL-L-ALANINE AMIDASE AMIC"/>
    <property type="match status" value="1"/>
</dbReference>
<dbReference type="GO" id="GO:0009253">
    <property type="term" value="P:peptidoglycan catabolic process"/>
    <property type="evidence" value="ECO:0007669"/>
    <property type="project" value="InterPro"/>
</dbReference>
<evidence type="ECO:0000313" key="6">
    <source>
        <dbReference type="EMBL" id="QJE94405.1"/>
    </source>
</evidence>
<organism evidence="6 7">
    <name type="scientific">Luteolibacter luteus</name>
    <dbReference type="NCBI Taxonomy" id="2728835"/>
    <lineage>
        <taxon>Bacteria</taxon>
        <taxon>Pseudomonadati</taxon>
        <taxon>Verrucomicrobiota</taxon>
        <taxon>Verrucomicrobiia</taxon>
        <taxon>Verrucomicrobiales</taxon>
        <taxon>Verrucomicrobiaceae</taxon>
        <taxon>Luteolibacter</taxon>
    </lineage>
</organism>
<evidence type="ECO:0000313" key="7">
    <source>
        <dbReference type="Proteomes" id="UP000501812"/>
    </source>
</evidence>